<dbReference type="GO" id="GO:0006508">
    <property type="term" value="P:proteolysis"/>
    <property type="evidence" value="ECO:0007669"/>
    <property type="project" value="InterPro"/>
</dbReference>
<accession>A0A6H5IZK9</accession>
<dbReference type="PROSITE" id="PS00134">
    <property type="entry name" value="TRYPSIN_HIS"/>
    <property type="match status" value="1"/>
</dbReference>
<proteinExistence type="predicted"/>
<dbReference type="SUPFAM" id="SSF50494">
    <property type="entry name" value="Trypsin-like serine proteases"/>
    <property type="match status" value="3"/>
</dbReference>
<dbReference type="InterPro" id="IPR051333">
    <property type="entry name" value="CLIP_Serine_Protease"/>
</dbReference>
<dbReference type="AlphaFoldDB" id="A0A6H5IZK9"/>
<dbReference type="EMBL" id="CADCXV010001114">
    <property type="protein sequence ID" value="CAB0041379.1"/>
    <property type="molecule type" value="Genomic_DNA"/>
</dbReference>
<dbReference type="Gene3D" id="2.40.10.10">
    <property type="entry name" value="Trypsin-like serine proteases"/>
    <property type="match status" value="4"/>
</dbReference>
<name>A0A6H5IZK9_9HYME</name>
<dbReference type="Proteomes" id="UP000479190">
    <property type="component" value="Unassembled WGS sequence"/>
</dbReference>
<feature type="domain" description="Peptidase S1" evidence="1">
    <location>
        <begin position="10"/>
        <end position="53"/>
    </location>
</feature>
<protein>
    <recommendedName>
        <fullName evidence="1">Peptidase S1 domain-containing protein</fullName>
    </recommendedName>
</protein>
<dbReference type="PANTHER" id="PTHR24260">
    <property type="match status" value="1"/>
</dbReference>
<dbReference type="OrthoDB" id="10059102at2759"/>
<dbReference type="InterPro" id="IPR001254">
    <property type="entry name" value="Trypsin_dom"/>
</dbReference>
<organism evidence="2 3">
    <name type="scientific">Trichogramma brassicae</name>
    <dbReference type="NCBI Taxonomy" id="86971"/>
    <lineage>
        <taxon>Eukaryota</taxon>
        <taxon>Metazoa</taxon>
        <taxon>Ecdysozoa</taxon>
        <taxon>Arthropoda</taxon>
        <taxon>Hexapoda</taxon>
        <taxon>Insecta</taxon>
        <taxon>Pterygota</taxon>
        <taxon>Neoptera</taxon>
        <taxon>Endopterygota</taxon>
        <taxon>Hymenoptera</taxon>
        <taxon>Apocrita</taxon>
        <taxon>Proctotrupomorpha</taxon>
        <taxon>Chalcidoidea</taxon>
        <taxon>Trichogrammatidae</taxon>
        <taxon>Trichogramma</taxon>
    </lineage>
</organism>
<dbReference type="InterPro" id="IPR009003">
    <property type="entry name" value="Peptidase_S1_PA"/>
</dbReference>
<dbReference type="PANTHER" id="PTHR24260:SF136">
    <property type="entry name" value="GH08193P-RELATED"/>
    <property type="match status" value="1"/>
</dbReference>
<feature type="domain" description="Peptidase S1" evidence="1">
    <location>
        <begin position="159"/>
        <end position="223"/>
    </location>
</feature>
<dbReference type="PROSITE" id="PS00135">
    <property type="entry name" value="TRYPSIN_SER"/>
    <property type="match status" value="1"/>
</dbReference>
<dbReference type="InterPro" id="IPR043504">
    <property type="entry name" value="Peptidase_S1_PA_chymotrypsin"/>
</dbReference>
<keyword evidence="3" id="KW-1185">Reference proteome</keyword>
<dbReference type="Pfam" id="PF00089">
    <property type="entry name" value="Trypsin"/>
    <property type="match status" value="2"/>
</dbReference>
<dbReference type="InterPro" id="IPR033116">
    <property type="entry name" value="TRYPSIN_SER"/>
</dbReference>
<evidence type="ECO:0000259" key="1">
    <source>
        <dbReference type="Pfam" id="PF00089"/>
    </source>
</evidence>
<dbReference type="GO" id="GO:0004252">
    <property type="term" value="F:serine-type endopeptidase activity"/>
    <property type="evidence" value="ECO:0007669"/>
    <property type="project" value="InterPro"/>
</dbReference>
<reference evidence="2 3" key="1">
    <citation type="submission" date="2020-02" db="EMBL/GenBank/DDBJ databases">
        <authorList>
            <person name="Ferguson B K."/>
        </authorList>
    </citation>
    <scope>NUCLEOTIDE SEQUENCE [LARGE SCALE GENOMIC DNA]</scope>
</reference>
<evidence type="ECO:0000313" key="3">
    <source>
        <dbReference type="Proteomes" id="UP000479190"/>
    </source>
</evidence>
<gene>
    <name evidence="2" type="ORF">TBRA_LOCUS13048</name>
</gene>
<evidence type="ECO:0000313" key="2">
    <source>
        <dbReference type="EMBL" id="CAB0041379.1"/>
    </source>
</evidence>
<dbReference type="InterPro" id="IPR018114">
    <property type="entry name" value="TRYPSIN_HIS"/>
</dbReference>
<sequence>MKKSINYKIKGDSGGPLYDEVTNTLIGIVSHRVNGRCGDVARFTRVSAFLDFINKVLVNQTDSTILSTEQSHNNSIEFVNRKTCNFGSKVDKNPAKEPGRKSAAGHSFDIQLLYTKHKKCSKAAAQAVMDKNLKRFTESSDIFSHQNIIVDHFYQDKWNIITAAHCVTRKEDNQFNKEDIVVVAGTTDLRSKYNAIYRDVAWTMIPKLYNPRRSYLHDVAILRGDSGSALVGINTDPTDLTLYRDTLIGITSHFVGDSSCGTGARYTRISEYLDFIRNAREMHLRDIRYTVSYHQSEDEVRSIPFCPSWSAPSPFTIAGAAYACRYGGSARQKLRLASRRRVHHRAQILQSQKGQLRRYSNFEADEELELLDGGYLAGPDEFKYQVSVQLLEDDCTRHICGGAILDKWHVITSPMCFGVVSLVNNDIFKQNVNYVVVAGTRDLRNKTSGMYHEVEYTYEPAKGVYNMYNNFKSERCSEIAILKSDYGAPLVEKKTPIGKYTLIGIALDRAGRYCDLGRKYVRVSAFLDFIGNVKNQVFDEVISKKLPEHRDAELMPSYPLC</sequence>